<dbReference type="RefSeq" id="WP_244730214.1">
    <property type="nucleotide sequence ID" value="NZ_JALIRP010000015.1"/>
</dbReference>
<keyword evidence="2" id="KW-1185">Reference proteome</keyword>
<gene>
    <name evidence="1" type="ORF">MUG84_24330</name>
</gene>
<comment type="caution">
    <text evidence="1">The sequence shown here is derived from an EMBL/GenBank/DDBJ whole genome shotgun (WGS) entry which is preliminary data.</text>
</comment>
<proteinExistence type="predicted"/>
<organism evidence="1 2">
    <name type="scientific">Paenibacillus mangrovi</name>
    <dbReference type="NCBI Taxonomy" id="2931978"/>
    <lineage>
        <taxon>Bacteria</taxon>
        <taxon>Bacillati</taxon>
        <taxon>Bacillota</taxon>
        <taxon>Bacilli</taxon>
        <taxon>Bacillales</taxon>
        <taxon>Paenibacillaceae</taxon>
        <taxon>Paenibacillus</taxon>
    </lineage>
</organism>
<dbReference type="Proteomes" id="UP001139347">
    <property type="component" value="Unassembled WGS sequence"/>
</dbReference>
<reference evidence="1" key="1">
    <citation type="submission" date="2022-04" db="EMBL/GenBank/DDBJ databases">
        <title>Paenibacillus mangrovi sp. nov., a novel endophytic bacterium isolated from bark of Kandelia candel.</title>
        <authorList>
            <person name="Tuo L."/>
        </authorList>
    </citation>
    <scope>NUCLEOTIDE SEQUENCE</scope>
    <source>
        <strain evidence="1">KQZ6P-2</strain>
    </source>
</reference>
<protein>
    <submittedName>
        <fullName evidence="1">Uncharacterized protein</fullName>
    </submittedName>
</protein>
<dbReference type="AlphaFoldDB" id="A0A9X1WVT4"/>
<accession>A0A9X1WVT4</accession>
<dbReference type="EMBL" id="JALIRP010000015">
    <property type="protein sequence ID" value="MCJ8014815.1"/>
    <property type="molecule type" value="Genomic_DNA"/>
</dbReference>
<evidence type="ECO:0000313" key="2">
    <source>
        <dbReference type="Proteomes" id="UP001139347"/>
    </source>
</evidence>
<name>A0A9X1WVT4_9BACL</name>
<sequence length="235" mass="26621">MAVLALIGFLSIFSMIGCESKDEKAAVQPITEMANSIWGESRVEVSNDTGMTYPEHSDTNMSYEQFLKLYPMNWQLVQVYLNCERFINSNGDMDEQAEIDKYKAFAQKLADHKYMRSSISIWYITPGAYDRFDEAKNSDMTVINYFKDEENEQGKLNLVTANGIDIDEQGQIVTTNEELHKGFDIWKEERVKSTKLKNDGGSYNEKIKNHIYAIFADLLASSNTHVCGTAIEGGG</sequence>
<evidence type="ECO:0000313" key="1">
    <source>
        <dbReference type="EMBL" id="MCJ8014815.1"/>
    </source>
</evidence>